<dbReference type="Proteomes" id="UP000830198">
    <property type="component" value="Chromosome"/>
</dbReference>
<dbReference type="InterPro" id="IPR051609">
    <property type="entry name" value="NmrA/Isoflavone_reductase-like"/>
</dbReference>
<dbReference type="InterPro" id="IPR008030">
    <property type="entry name" value="NmrA-like"/>
</dbReference>
<dbReference type="PANTHER" id="PTHR47706:SF1">
    <property type="entry name" value="CIPA-LIKE, PUTATIVE (AFU_ORTHOLOGUE AFUA_1G12460)-RELATED"/>
    <property type="match status" value="1"/>
</dbReference>
<name>A0ABY4I9W2_CHIFI</name>
<feature type="domain" description="NmrA-like" evidence="3">
    <location>
        <begin position="2"/>
        <end position="215"/>
    </location>
</feature>
<accession>A0ABY4I9W2</accession>
<gene>
    <name evidence="4" type="ORF">MYF79_09820</name>
</gene>
<dbReference type="Gene3D" id="3.40.50.720">
    <property type="entry name" value="NAD(P)-binding Rossmann-like Domain"/>
    <property type="match status" value="1"/>
</dbReference>
<dbReference type="EMBL" id="CP095855">
    <property type="protein sequence ID" value="UPK71576.1"/>
    <property type="molecule type" value="Genomic_DNA"/>
</dbReference>
<evidence type="ECO:0000256" key="1">
    <source>
        <dbReference type="ARBA" id="ARBA00022857"/>
    </source>
</evidence>
<keyword evidence="1" id="KW-0521">NADP</keyword>
<dbReference type="InterPro" id="IPR036291">
    <property type="entry name" value="NAD(P)-bd_dom_sf"/>
</dbReference>
<dbReference type="PANTHER" id="PTHR47706">
    <property type="entry name" value="NMRA-LIKE FAMILY PROTEIN"/>
    <property type="match status" value="1"/>
</dbReference>
<evidence type="ECO:0000313" key="4">
    <source>
        <dbReference type="EMBL" id="UPK71576.1"/>
    </source>
</evidence>
<protein>
    <submittedName>
        <fullName evidence="4">NmrA family NAD(P)-binding protein</fullName>
    </submittedName>
</protein>
<dbReference type="SUPFAM" id="SSF51735">
    <property type="entry name" value="NAD(P)-binding Rossmann-fold domains"/>
    <property type="match status" value="1"/>
</dbReference>
<keyword evidence="2" id="KW-0560">Oxidoreductase</keyword>
<proteinExistence type="predicted"/>
<reference evidence="4 5" key="1">
    <citation type="submission" date="2022-04" db="EMBL/GenBank/DDBJ databases">
        <title>The arsenic-methylating capacity of Chitinophaga filiformis YT5 during chitin decomposition.</title>
        <authorList>
            <person name="Chen G."/>
            <person name="Liang Y."/>
        </authorList>
    </citation>
    <scope>NUCLEOTIDE SEQUENCE [LARGE SCALE GENOMIC DNA]</scope>
    <source>
        <strain evidence="4 5">YT5</strain>
    </source>
</reference>
<dbReference type="Gene3D" id="3.90.25.10">
    <property type="entry name" value="UDP-galactose 4-epimerase, domain 1"/>
    <property type="match status" value="1"/>
</dbReference>
<keyword evidence="5" id="KW-1185">Reference proteome</keyword>
<evidence type="ECO:0000256" key="2">
    <source>
        <dbReference type="ARBA" id="ARBA00023002"/>
    </source>
</evidence>
<organism evidence="4 5">
    <name type="scientific">Chitinophaga filiformis</name>
    <name type="common">Myxococcus filiformis</name>
    <name type="synonym">Flexibacter filiformis</name>
    <dbReference type="NCBI Taxonomy" id="104663"/>
    <lineage>
        <taxon>Bacteria</taxon>
        <taxon>Pseudomonadati</taxon>
        <taxon>Bacteroidota</taxon>
        <taxon>Chitinophagia</taxon>
        <taxon>Chitinophagales</taxon>
        <taxon>Chitinophagaceae</taxon>
        <taxon>Chitinophaga</taxon>
    </lineage>
</organism>
<dbReference type="RefSeq" id="WP_247813704.1">
    <property type="nucleotide sequence ID" value="NZ_CP095855.1"/>
</dbReference>
<sequence length="293" mass="32410">MKILVAGATGNLGSRIIRELLKRGTDIRVLIRPNTALKKIAALKHHDIGIIQTDMTNIHEMTLACKGVDCVISALQGLHDVIVDVQTILLAAAVNAGVPRFIPSDFAADFTKLPPGENRNFDLRREFHERLNRAPIAATSILNGAFAELLCNHTPLLDLQNNTVGYWEDPDWRLDFTTMDNAAAYTAAVALDTAAPRILRIAGFQVSPKELAATAGTVKEREFKLVKMGSLAELAAYNQQERAAHPEGENELYPHWQQSQYIQSMFSVQLAPLDNHRYPDIAWTDASAFISKM</sequence>
<evidence type="ECO:0000313" key="5">
    <source>
        <dbReference type="Proteomes" id="UP000830198"/>
    </source>
</evidence>
<evidence type="ECO:0000259" key="3">
    <source>
        <dbReference type="Pfam" id="PF05368"/>
    </source>
</evidence>
<dbReference type="Pfam" id="PF05368">
    <property type="entry name" value="NmrA"/>
    <property type="match status" value="1"/>
</dbReference>